<gene>
    <name evidence="3" type="ORF">TTHERM_00449000</name>
</gene>
<dbReference type="RefSeq" id="XP_001013300.1">
    <property type="nucleotide sequence ID" value="XM_001013300.1"/>
</dbReference>
<dbReference type="PANTHER" id="PTHR42776:SF4">
    <property type="entry name" value="ACYLAMINO-ACID-RELEASING ENZYME"/>
    <property type="match status" value="1"/>
</dbReference>
<dbReference type="MEROPS" id="S09.004"/>
<evidence type="ECO:0000313" key="3">
    <source>
        <dbReference type="EMBL" id="EAR93055.1"/>
    </source>
</evidence>
<dbReference type="PANTHER" id="PTHR42776">
    <property type="entry name" value="SERINE PEPTIDASE S9 FAMILY MEMBER"/>
    <property type="match status" value="1"/>
</dbReference>
<dbReference type="eggNOG" id="KOG2100">
    <property type="taxonomic scope" value="Eukaryota"/>
</dbReference>
<dbReference type="HOGENOM" id="CLU_384744_0_0_1"/>
<feature type="domain" description="Peptidase S9 prolyl oligopeptidase catalytic" evidence="2">
    <location>
        <begin position="553"/>
        <end position="758"/>
    </location>
</feature>
<dbReference type="GO" id="GO:0004252">
    <property type="term" value="F:serine-type endopeptidase activity"/>
    <property type="evidence" value="ECO:0007669"/>
    <property type="project" value="TreeGrafter"/>
</dbReference>
<dbReference type="GO" id="GO:0006508">
    <property type="term" value="P:proteolysis"/>
    <property type="evidence" value="ECO:0007669"/>
    <property type="project" value="InterPro"/>
</dbReference>
<dbReference type="InParanoid" id="Q239B5"/>
<reference evidence="4" key="1">
    <citation type="journal article" date="2006" name="PLoS Biol.">
        <title>Macronuclear genome sequence of the ciliate Tetrahymena thermophila, a model eukaryote.</title>
        <authorList>
            <person name="Eisen J.A."/>
            <person name="Coyne R.S."/>
            <person name="Wu M."/>
            <person name="Wu D."/>
            <person name="Thiagarajan M."/>
            <person name="Wortman J.R."/>
            <person name="Badger J.H."/>
            <person name="Ren Q."/>
            <person name="Amedeo P."/>
            <person name="Jones K.M."/>
            <person name="Tallon L.J."/>
            <person name="Delcher A.L."/>
            <person name="Salzberg S.L."/>
            <person name="Silva J.C."/>
            <person name="Haas B.J."/>
            <person name="Majoros W.H."/>
            <person name="Farzad M."/>
            <person name="Carlton J.M."/>
            <person name="Smith R.K. Jr."/>
            <person name="Garg J."/>
            <person name="Pearlman R.E."/>
            <person name="Karrer K.M."/>
            <person name="Sun L."/>
            <person name="Manning G."/>
            <person name="Elde N.C."/>
            <person name="Turkewitz A.P."/>
            <person name="Asai D.J."/>
            <person name="Wilkes D.E."/>
            <person name="Wang Y."/>
            <person name="Cai H."/>
            <person name="Collins K."/>
            <person name="Stewart B.A."/>
            <person name="Lee S.R."/>
            <person name="Wilamowska K."/>
            <person name="Weinberg Z."/>
            <person name="Ruzzo W.L."/>
            <person name="Wloga D."/>
            <person name="Gaertig J."/>
            <person name="Frankel J."/>
            <person name="Tsao C.-C."/>
            <person name="Gorovsky M.A."/>
            <person name="Keeling P.J."/>
            <person name="Waller R.F."/>
            <person name="Patron N.J."/>
            <person name="Cherry J.M."/>
            <person name="Stover N.A."/>
            <person name="Krieger C.J."/>
            <person name="del Toro C."/>
            <person name="Ryder H.F."/>
            <person name="Williamson S.C."/>
            <person name="Barbeau R.A."/>
            <person name="Hamilton E.P."/>
            <person name="Orias E."/>
        </authorList>
    </citation>
    <scope>NUCLEOTIDE SEQUENCE [LARGE SCALE GENOMIC DNA]</scope>
    <source>
        <strain evidence="4">SB210</strain>
    </source>
</reference>
<organism evidence="3 4">
    <name type="scientific">Tetrahymena thermophila (strain SB210)</name>
    <dbReference type="NCBI Taxonomy" id="312017"/>
    <lineage>
        <taxon>Eukaryota</taxon>
        <taxon>Sar</taxon>
        <taxon>Alveolata</taxon>
        <taxon>Ciliophora</taxon>
        <taxon>Intramacronucleata</taxon>
        <taxon>Oligohymenophorea</taxon>
        <taxon>Hymenostomatida</taxon>
        <taxon>Tetrahymenina</taxon>
        <taxon>Tetrahymenidae</taxon>
        <taxon>Tetrahymena</taxon>
    </lineage>
</organism>
<dbReference type="Proteomes" id="UP000009168">
    <property type="component" value="Unassembled WGS sequence"/>
</dbReference>
<dbReference type="ESTHER" id="tetts-q239b5">
    <property type="family name" value="ACPH_Peptidase_S9"/>
</dbReference>
<sequence>MSSISQNQIDSERVKLILSFLEKVHLNSHQIDQVEVISDNTLRLDWYQYNQRYHTRNAFSNYYQFNHEKSQIGNKINDFPILRKTNISSKSPQNTYKVVIQDVEDKAKTKQILEVYQNEDIVSQLNLSSFHKDILNDASISSTISWNRLETKFLYMAQVNESTTKSFFEVENEKDLADAFENFKFVQDFGENMDNFNKVHLFEYDVEKKTLNEIKIPDNIFPCYPQYLDDKGEQIVLQGYKIHPEFKYAIQVINRYIDIYYISKIQRIQLYPKLNNDQTKQNEQNDQFDCKVISVDEISLKPNVSYDGKKIAYFGSPFNPTHFNYFSLKIINTEDWQIEEILLIKNENLADKGEFMGVCNYSKDLKNSFWINDNIHYVFSSLIGHSTSSYIVNTKTKKIAKFKENKILSEEFIVSHYNPRYNTLFASYVSIYEPKCIAYLKNFNLIGDVEEIVHKSEWQYISLTSNTSSIFSKLRNFALNFIEEQVIQSGDAQGCLLRVKKFNRDQIPSELAQLFNNNDKLNPLNYKDEDRPLIVDLHGGPHATYGGEFALINLYYLLQGYVLLLPNFTGSAGFGQDFINKLLKNIGKVDSNEVVGMIDKVIDMKICNKNKVVISGGSYGGYLAAMIASQHSEKFNCCVICNAVLNFPFSLNSSDIPEWSLAECLGTEMNWNLTGDDYKLMFEQSPMSLINKVTTLNLVGVKDKRVPYQQSIAFHAQNVFNKNKIETYLFSEEGHSLVDHTHPHFEALIKQITFIESNLLQKSI</sequence>
<dbReference type="Gene3D" id="3.40.50.1820">
    <property type="entry name" value="alpha/beta hydrolase"/>
    <property type="match status" value="1"/>
</dbReference>
<evidence type="ECO:0000313" key="4">
    <source>
        <dbReference type="Proteomes" id="UP000009168"/>
    </source>
</evidence>
<dbReference type="GO" id="GO:0005737">
    <property type="term" value="C:cytoplasm"/>
    <property type="evidence" value="ECO:0007669"/>
    <property type="project" value="UniProtKB-SubCell"/>
</dbReference>
<dbReference type="SUPFAM" id="SSF53474">
    <property type="entry name" value="alpha/beta-Hydrolases"/>
    <property type="match status" value="1"/>
</dbReference>
<dbReference type="Pfam" id="PF00326">
    <property type="entry name" value="Peptidase_S9"/>
    <property type="match status" value="1"/>
</dbReference>
<dbReference type="InterPro" id="IPR029058">
    <property type="entry name" value="AB_hydrolase_fold"/>
</dbReference>
<protein>
    <submittedName>
        <fullName evidence="3">Prolyl oligopeptidase family protein</fullName>
    </submittedName>
</protein>
<dbReference type="GeneID" id="7845781"/>
<dbReference type="STRING" id="312017.Q239B5"/>
<keyword evidence="4" id="KW-1185">Reference proteome</keyword>
<dbReference type="EMBL" id="GG662738">
    <property type="protein sequence ID" value="EAR93055.1"/>
    <property type="molecule type" value="Genomic_DNA"/>
</dbReference>
<name>Q239B5_TETTS</name>
<accession>Q239B5</accession>
<dbReference type="AlphaFoldDB" id="Q239B5"/>
<evidence type="ECO:0000256" key="1">
    <source>
        <dbReference type="ARBA" id="ARBA00022801"/>
    </source>
</evidence>
<dbReference type="InterPro" id="IPR001375">
    <property type="entry name" value="Peptidase_S9_cat"/>
</dbReference>
<dbReference type="GO" id="GO:0008242">
    <property type="term" value="F:omega peptidase activity"/>
    <property type="evidence" value="ECO:0007669"/>
    <property type="project" value="UniProtKB-EC"/>
</dbReference>
<dbReference type="KEGG" id="tet:TTHERM_00449000"/>
<proteinExistence type="predicted"/>
<evidence type="ECO:0000259" key="2">
    <source>
        <dbReference type="Pfam" id="PF00326"/>
    </source>
</evidence>
<dbReference type="OrthoDB" id="294046at2759"/>
<keyword evidence="1" id="KW-0378">Hydrolase</keyword>